<keyword evidence="6 10" id="KW-0735">Signal-anchor</keyword>
<comment type="subcellular location">
    <subcellularLocation>
        <location evidence="1 10">Golgi apparatus membrane</location>
        <topology evidence="1 10">Single-pass type II membrane protein</topology>
    </subcellularLocation>
</comment>
<evidence type="ECO:0000256" key="5">
    <source>
        <dbReference type="ARBA" id="ARBA00022692"/>
    </source>
</evidence>
<dbReference type="Proteomes" id="UP000694871">
    <property type="component" value="Unplaced"/>
</dbReference>
<evidence type="ECO:0000256" key="7">
    <source>
        <dbReference type="ARBA" id="ARBA00022989"/>
    </source>
</evidence>
<keyword evidence="9 10" id="KW-0472">Membrane</keyword>
<keyword evidence="4" id="KW-0808">Transferase</keyword>
<sequence>MGGGNIIRCYMVMNAGDNMPAVLKFCRLRTHQCCFILFNVALFHVLLFGADLVEEYFLRALPTTYTDVKMLDTREKARKLDMSPLKSNISKAYIISSSEACAHQEIFLLVLVFSNPENASRRDTIRQTWGNMTDIRGYSTVILFVLGKPPSEATQLEVIKEFQEHQDLIEGTFLDSPENQTLKTASAVEWTVTFCPGTRFILKTGEEMFVNLANLVDYLLSLRTHLEDIYLGRVVRQEEPDRDPQSPSFVPLRLYPEKYYPDYCSATAFVISQAVARMIYVTSHEVPLSMPPGAFVGICTKNAGVTPIHSSRFSGKKHIQYNRCCYKFIFTSAVSRDSQLLQEWEEVSDGKSCTLLENYYGLVSCRVMTYLDGFKYLSVDALENEALHSAD</sequence>
<gene>
    <name evidence="12" type="primary">LOC107118787</name>
</gene>
<evidence type="ECO:0000256" key="2">
    <source>
        <dbReference type="ARBA" id="ARBA00008661"/>
    </source>
</evidence>
<evidence type="ECO:0000256" key="9">
    <source>
        <dbReference type="ARBA" id="ARBA00023136"/>
    </source>
</evidence>
<name>A0ABM1KSF1_GEKJA</name>
<dbReference type="InterPro" id="IPR002659">
    <property type="entry name" value="Glyco_trans_31"/>
</dbReference>
<evidence type="ECO:0000256" key="1">
    <source>
        <dbReference type="ARBA" id="ARBA00004323"/>
    </source>
</evidence>
<evidence type="ECO:0000256" key="6">
    <source>
        <dbReference type="ARBA" id="ARBA00022968"/>
    </source>
</evidence>
<evidence type="ECO:0000313" key="12">
    <source>
        <dbReference type="RefSeq" id="XP_015276638.1"/>
    </source>
</evidence>
<keyword evidence="3 10" id="KW-0328">Glycosyltransferase</keyword>
<evidence type="ECO:0000256" key="10">
    <source>
        <dbReference type="RuleBase" id="RU363063"/>
    </source>
</evidence>
<evidence type="ECO:0000313" key="11">
    <source>
        <dbReference type="Proteomes" id="UP000694871"/>
    </source>
</evidence>
<dbReference type="RefSeq" id="XP_015276638.1">
    <property type="nucleotide sequence ID" value="XM_015421152.1"/>
</dbReference>
<dbReference type="PANTHER" id="PTHR11214:SF29">
    <property type="entry name" value="BETA-1,3-GALACTOSYLTRANSFERASE 9"/>
    <property type="match status" value="1"/>
</dbReference>
<reference evidence="12" key="1">
    <citation type="submission" date="2025-08" db="UniProtKB">
        <authorList>
            <consortium name="RefSeq"/>
        </authorList>
    </citation>
    <scope>IDENTIFICATION</scope>
</reference>
<organism evidence="11 12">
    <name type="scientific">Gekko japonicus</name>
    <name type="common">Schlegel's Japanese gecko</name>
    <dbReference type="NCBI Taxonomy" id="146911"/>
    <lineage>
        <taxon>Eukaryota</taxon>
        <taxon>Metazoa</taxon>
        <taxon>Chordata</taxon>
        <taxon>Craniata</taxon>
        <taxon>Vertebrata</taxon>
        <taxon>Euteleostomi</taxon>
        <taxon>Lepidosauria</taxon>
        <taxon>Squamata</taxon>
        <taxon>Bifurcata</taxon>
        <taxon>Gekkota</taxon>
        <taxon>Gekkonidae</taxon>
        <taxon>Gekkoninae</taxon>
        <taxon>Gekko</taxon>
    </lineage>
</organism>
<accession>A0ABM1KSF1</accession>
<dbReference type="Pfam" id="PF01762">
    <property type="entry name" value="Galactosyl_T"/>
    <property type="match status" value="1"/>
</dbReference>
<dbReference type="PANTHER" id="PTHR11214">
    <property type="entry name" value="BETA-1,3-N-ACETYLGLUCOSAMINYLTRANSFERASE"/>
    <property type="match status" value="1"/>
</dbReference>
<dbReference type="EC" id="2.4.1.-" evidence="10"/>
<keyword evidence="11" id="KW-1185">Reference proteome</keyword>
<proteinExistence type="inferred from homology"/>
<dbReference type="GeneID" id="107118787"/>
<dbReference type="Gene3D" id="3.90.550.50">
    <property type="match status" value="1"/>
</dbReference>
<feature type="transmembrane region" description="Helical" evidence="10">
    <location>
        <begin position="33"/>
        <end position="53"/>
    </location>
</feature>
<keyword evidence="5 10" id="KW-0812">Transmembrane</keyword>
<protein>
    <recommendedName>
        <fullName evidence="10">Hexosyltransferase</fullName>
        <ecNumber evidence="10">2.4.1.-</ecNumber>
    </recommendedName>
</protein>
<evidence type="ECO:0000256" key="3">
    <source>
        <dbReference type="ARBA" id="ARBA00022676"/>
    </source>
</evidence>
<keyword evidence="7 10" id="KW-1133">Transmembrane helix</keyword>
<evidence type="ECO:0000256" key="4">
    <source>
        <dbReference type="ARBA" id="ARBA00022679"/>
    </source>
</evidence>
<evidence type="ECO:0000256" key="8">
    <source>
        <dbReference type="ARBA" id="ARBA00023034"/>
    </source>
</evidence>
<comment type="similarity">
    <text evidence="2 10">Belongs to the glycosyltransferase 31 family.</text>
</comment>
<keyword evidence="8 10" id="KW-0333">Golgi apparatus</keyword>